<dbReference type="OrthoDB" id="5952844at2"/>
<organism evidence="2 3">
    <name type="scientific">Flaviaesturariibacter aridisoli</name>
    <dbReference type="NCBI Taxonomy" id="2545761"/>
    <lineage>
        <taxon>Bacteria</taxon>
        <taxon>Pseudomonadati</taxon>
        <taxon>Bacteroidota</taxon>
        <taxon>Chitinophagia</taxon>
        <taxon>Chitinophagales</taxon>
        <taxon>Chitinophagaceae</taxon>
        <taxon>Flaviaestuariibacter</taxon>
    </lineage>
</organism>
<feature type="region of interest" description="Disordered" evidence="1">
    <location>
        <begin position="129"/>
        <end position="159"/>
    </location>
</feature>
<keyword evidence="3" id="KW-1185">Reference proteome</keyword>
<evidence type="ECO:0000313" key="2">
    <source>
        <dbReference type="EMBL" id="TCZ70507.1"/>
    </source>
</evidence>
<dbReference type="EMBL" id="SKFH01000016">
    <property type="protein sequence ID" value="TCZ70507.1"/>
    <property type="molecule type" value="Genomic_DNA"/>
</dbReference>
<evidence type="ECO:0000313" key="3">
    <source>
        <dbReference type="Proteomes" id="UP000295164"/>
    </source>
</evidence>
<proteinExistence type="predicted"/>
<protein>
    <submittedName>
        <fullName evidence="2">Uncharacterized protein</fullName>
    </submittedName>
</protein>
<accession>A0A4R4E3B4</accession>
<reference evidence="2 3" key="1">
    <citation type="submission" date="2019-03" db="EMBL/GenBank/DDBJ databases">
        <authorList>
            <person name="Kim M.K.M."/>
        </authorList>
    </citation>
    <scope>NUCLEOTIDE SEQUENCE [LARGE SCALE GENOMIC DNA]</scope>
    <source>
        <strain evidence="2 3">17J68-15</strain>
    </source>
</reference>
<evidence type="ECO:0000256" key="1">
    <source>
        <dbReference type="SAM" id="MobiDB-lite"/>
    </source>
</evidence>
<dbReference type="RefSeq" id="WP_131852261.1">
    <property type="nucleotide sequence ID" value="NZ_SKFH01000016.1"/>
</dbReference>
<gene>
    <name evidence="2" type="ORF">E0486_11160</name>
</gene>
<name>A0A4R4E3B4_9BACT</name>
<dbReference type="AlphaFoldDB" id="A0A4R4E3B4"/>
<sequence length="159" mass="17837">MPTNKAFQAVPATLIESTRRKIQELLEEWRPYFVHIDPAERDALPKMSDKSLPFAQKSLELSRSQPRYLPPFVETHEFENDMANVEGVTPVFRQLQQLVAGIGDLLLVSNGEAYATALAIYAQVKLAAERQDDPEARSIAADMGKRYPGRKRKAAPDNA</sequence>
<dbReference type="Proteomes" id="UP000295164">
    <property type="component" value="Unassembled WGS sequence"/>
</dbReference>
<comment type="caution">
    <text evidence="2">The sequence shown here is derived from an EMBL/GenBank/DDBJ whole genome shotgun (WGS) entry which is preliminary data.</text>
</comment>